<name>A0A7X3K1S5_9BACL</name>
<protein>
    <submittedName>
        <fullName evidence="2">Uncharacterized protein</fullName>
    </submittedName>
</protein>
<keyword evidence="3" id="KW-1185">Reference proteome</keyword>
<evidence type="ECO:0000256" key="1">
    <source>
        <dbReference type="SAM" id="SignalP"/>
    </source>
</evidence>
<dbReference type="AlphaFoldDB" id="A0A7X3K1S5"/>
<comment type="caution">
    <text evidence="2">The sequence shown here is derived from an EMBL/GenBank/DDBJ whole genome shotgun (WGS) entry which is preliminary data.</text>
</comment>
<organism evidence="2 3">
    <name type="scientific">Paenibacillus lutrae</name>
    <dbReference type="NCBI Taxonomy" id="2078573"/>
    <lineage>
        <taxon>Bacteria</taxon>
        <taxon>Bacillati</taxon>
        <taxon>Bacillota</taxon>
        <taxon>Bacilli</taxon>
        <taxon>Bacillales</taxon>
        <taxon>Paenibacillaceae</taxon>
        <taxon>Paenibacillus</taxon>
    </lineage>
</organism>
<dbReference type="Proteomes" id="UP000490800">
    <property type="component" value="Unassembled WGS sequence"/>
</dbReference>
<evidence type="ECO:0000313" key="3">
    <source>
        <dbReference type="Proteomes" id="UP000490800"/>
    </source>
</evidence>
<dbReference type="OrthoDB" id="529831at2"/>
<dbReference type="EMBL" id="RHLK01000021">
    <property type="protein sequence ID" value="MVP02301.1"/>
    <property type="molecule type" value="Genomic_DNA"/>
</dbReference>
<reference evidence="2 3" key="1">
    <citation type="journal article" date="2019" name="Microorganisms">
        <title>Paenibacillus lutrae sp. nov., A Chitinolytic Species Isolated from A River Otter in Castril Natural Park, Granada, Spain.</title>
        <authorList>
            <person name="Rodriguez M."/>
            <person name="Reina J.C."/>
            <person name="Bejar V."/>
            <person name="Llamas I."/>
        </authorList>
    </citation>
    <scope>NUCLEOTIDE SEQUENCE [LARGE SCALE GENOMIC DNA]</scope>
    <source>
        <strain evidence="2 3">N10</strain>
    </source>
</reference>
<dbReference type="RefSeq" id="WP_157338669.1">
    <property type="nucleotide sequence ID" value="NZ_RHLK01000021.1"/>
</dbReference>
<proteinExistence type="predicted"/>
<feature type="signal peptide" evidence="1">
    <location>
        <begin position="1"/>
        <end position="23"/>
    </location>
</feature>
<keyword evidence="1" id="KW-0732">Signal</keyword>
<feature type="chain" id="PRO_5030920963" evidence="1">
    <location>
        <begin position="24"/>
        <end position="386"/>
    </location>
</feature>
<sequence length="386" mass="43266">MKRKGFIIFCLLSLTSISVSVSAAPAKVLETITFTIQSTPVSDFQSELTIYPASREKILAGSVVKSADAMPVSDTYATLKQAGSADNGTTYIVDKDYNLYDPAGQKILTLTEKKKEKLRRHIEALRSRHYGELLPWKVARQVIPRKDKVEVIDLETGLRFHVQRRAGQDHADVQPLTKEDTRIMKEIYKGSWSWKRRAILVRAGNRYYAASMNGMPHGGDGIPGNEFDGHSCIHFAGSTTHGSHSEDTGHQLMTYRAAGLLRDYINQASPAQLVDAFVLAMNQNDPQVLDLITYPHNAHFVQDLHTQMQDIDAVTKVTKTKNRQEMPAPDPGLLMVQIKEELAVTREGSSRARKGMFSFTISRDKSDMPWRITEISTGDHQKEQKP</sequence>
<gene>
    <name evidence="2" type="ORF">EDM21_22725</name>
</gene>
<evidence type="ECO:0000313" key="2">
    <source>
        <dbReference type="EMBL" id="MVP02301.1"/>
    </source>
</evidence>
<accession>A0A7X3K1S5</accession>